<dbReference type="EMBL" id="JXLI01000019">
    <property type="protein sequence ID" value="KJY54758.1"/>
    <property type="molecule type" value="Genomic_DNA"/>
</dbReference>
<dbReference type="Proteomes" id="UP000033531">
    <property type="component" value="Unassembled WGS sequence"/>
</dbReference>
<name>A0A0F4L8Z3_9LACO</name>
<organism evidence="1 2">
    <name type="scientific">Lactobacillus melliventris</name>
    <dbReference type="NCBI Taxonomy" id="1218507"/>
    <lineage>
        <taxon>Bacteria</taxon>
        <taxon>Bacillati</taxon>
        <taxon>Bacillota</taxon>
        <taxon>Bacilli</taxon>
        <taxon>Lactobacillales</taxon>
        <taxon>Lactobacillaceae</taxon>
        <taxon>Lactobacillus</taxon>
    </lineage>
</organism>
<dbReference type="AlphaFoldDB" id="A0A0F4L8Z3"/>
<gene>
    <name evidence="1" type="ORF">JF74_19400</name>
</gene>
<dbReference type="RefSeq" id="WP_046325852.1">
    <property type="nucleotide sequence ID" value="NZ_JBHTMT010000007.1"/>
</dbReference>
<dbReference type="OrthoDB" id="2313089at2"/>
<protein>
    <submittedName>
        <fullName evidence="1">Uncharacterized protein</fullName>
    </submittedName>
</protein>
<proteinExistence type="predicted"/>
<dbReference type="HOGENOM" id="CLU_945903_0_0_9"/>
<reference evidence="1 2" key="1">
    <citation type="submission" date="2015-01" db="EMBL/GenBank/DDBJ databases">
        <title>Comparative genomics of the lactic acid bacteria isolated from the honey bee gut.</title>
        <authorList>
            <person name="Ellegaard K.M."/>
            <person name="Tamarit D."/>
            <person name="Javelind E."/>
            <person name="Olofsson T."/>
            <person name="Andersson S.G."/>
            <person name="Vasquez A."/>
        </authorList>
    </citation>
    <scope>NUCLEOTIDE SEQUENCE [LARGE SCALE GENOMIC DNA]</scope>
    <source>
        <strain evidence="1 2">Hma8</strain>
        <plasmid evidence="1">pHma8p1</plasmid>
    </source>
</reference>
<evidence type="ECO:0000313" key="2">
    <source>
        <dbReference type="Proteomes" id="UP000033531"/>
    </source>
</evidence>
<keyword evidence="1" id="KW-0614">Plasmid</keyword>
<dbReference type="PATRIC" id="fig|1218507.3.peg.87"/>
<sequence length="294" mass="34945">MKTSVSLFQDVKEKWQIIQAKYFPINFNSRVFSFTDVSEGFGIEFTLPNSHIHHFFINVKITQEKLLMCQRKYPLHRIILLEVAKDIIYQIGNYQIDEAIDPKFCQINHYGSFELNCLHTDEDFLLEIAQAMAVGAKFPEYDQNVDARFKLLEPFNNHQLFLIKEIYRRIAKKFNFVVKDLILGSFYKEMQLQKYQMATLSLQFKNGINSININIFRNQIQKLVRNYEINEDQAIYFIIKTFFKQRILNLDTTPLANRECKKNEENNLLEIKQERALLIKIANNFPNNFFELIN</sequence>
<accession>A0A0F4L8Z3</accession>
<geneLocation type="plasmid" evidence="1">
    <name>pHma8p1</name>
</geneLocation>
<evidence type="ECO:0000313" key="1">
    <source>
        <dbReference type="EMBL" id="KJY54758.1"/>
    </source>
</evidence>
<comment type="caution">
    <text evidence="1">The sequence shown here is derived from an EMBL/GenBank/DDBJ whole genome shotgun (WGS) entry which is preliminary data.</text>
</comment>